<feature type="signal peptide" evidence="2">
    <location>
        <begin position="1"/>
        <end position="19"/>
    </location>
</feature>
<dbReference type="EMBL" id="JAVRRJ010000001">
    <property type="protein sequence ID" value="KAK5091378.1"/>
    <property type="molecule type" value="Genomic_DNA"/>
</dbReference>
<name>A0AAN7T6J5_9EURO</name>
<dbReference type="Pfam" id="PF26534">
    <property type="entry name" value="NTF2_7"/>
    <property type="match status" value="1"/>
</dbReference>
<evidence type="ECO:0000313" key="4">
    <source>
        <dbReference type="EMBL" id="KAK5091378.1"/>
    </source>
</evidence>
<keyword evidence="2" id="KW-0732">Signal</keyword>
<reference evidence="4 5" key="1">
    <citation type="submission" date="2023-08" db="EMBL/GenBank/DDBJ databases">
        <title>Black Yeasts Isolated from many extreme environments.</title>
        <authorList>
            <person name="Coleine C."/>
            <person name="Stajich J.E."/>
            <person name="Selbmann L."/>
        </authorList>
    </citation>
    <scope>NUCLEOTIDE SEQUENCE [LARGE SCALE GENOMIC DNA]</scope>
    <source>
        <strain evidence="4 5">CCFEE 5910</strain>
    </source>
</reference>
<sequence length="477" mass="49335">MPSLFKSAAALALAGAAMANPFKRGDDTCLAAVTGKAALGDDSLRKEHCSSFIKTIVTPAAITVTTTVTDAPSASKLREWKRDVTVCPNEVPNYASACDESHYKSACSAWGVTGETTITIPATTTTKTVYNANGATCDSSTVTVTSAIDTTTVSVGTVTSTITSTSTKSVGRVTETVTSTSTKSVGTVTDTVTSTTTKSVGTVTETITVGFGGNNGTSGNNGGRGNNGTVTETVTTTVGSGSTATTTVTVGRGSNSTVTETVTSTVTAPGAGTTGTTGTNATTGVVGTFPNGTNADAPKCINDAEALVFIDAFIDLLEYTSYAGDPSTFTPAGRGYHQDVSDKYLAVDFKDYSDSINWMAGFPMGGVTFASKAEFDYGQGVLQAELDVTTLNYVHSCNTITWRWSGVTKSRATVQGINLFVLTEDLTKIQTNYAEFDNAQWLSSFGLQCKVPSSSTSTNSTSDATTTATPKLRMRGY</sequence>
<gene>
    <name evidence="4" type="ORF">LTR05_001561</name>
</gene>
<evidence type="ECO:0000256" key="2">
    <source>
        <dbReference type="SAM" id="SignalP"/>
    </source>
</evidence>
<evidence type="ECO:0000256" key="1">
    <source>
        <dbReference type="SAM" id="MobiDB-lite"/>
    </source>
</evidence>
<keyword evidence="5" id="KW-1185">Reference proteome</keyword>
<dbReference type="AlphaFoldDB" id="A0AAN7T6J5"/>
<proteinExistence type="predicted"/>
<evidence type="ECO:0000259" key="3">
    <source>
        <dbReference type="Pfam" id="PF26534"/>
    </source>
</evidence>
<feature type="chain" id="PRO_5042831199" description="NTF2-like domain-containing protein" evidence="2">
    <location>
        <begin position="20"/>
        <end position="477"/>
    </location>
</feature>
<evidence type="ECO:0000313" key="5">
    <source>
        <dbReference type="Proteomes" id="UP001309876"/>
    </source>
</evidence>
<dbReference type="InterPro" id="IPR058645">
    <property type="entry name" value="NTF2-like_dom_7"/>
</dbReference>
<dbReference type="Proteomes" id="UP001309876">
    <property type="component" value="Unassembled WGS sequence"/>
</dbReference>
<feature type="domain" description="NTF2-like" evidence="3">
    <location>
        <begin position="299"/>
        <end position="446"/>
    </location>
</feature>
<accession>A0AAN7T6J5</accession>
<organism evidence="4 5">
    <name type="scientific">Lithohypha guttulata</name>
    <dbReference type="NCBI Taxonomy" id="1690604"/>
    <lineage>
        <taxon>Eukaryota</taxon>
        <taxon>Fungi</taxon>
        <taxon>Dikarya</taxon>
        <taxon>Ascomycota</taxon>
        <taxon>Pezizomycotina</taxon>
        <taxon>Eurotiomycetes</taxon>
        <taxon>Chaetothyriomycetidae</taxon>
        <taxon>Chaetothyriales</taxon>
        <taxon>Trichomeriaceae</taxon>
        <taxon>Lithohypha</taxon>
    </lineage>
</organism>
<protein>
    <recommendedName>
        <fullName evidence="3">NTF2-like domain-containing protein</fullName>
    </recommendedName>
</protein>
<feature type="region of interest" description="Disordered" evidence="1">
    <location>
        <begin position="238"/>
        <end position="259"/>
    </location>
</feature>
<comment type="caution">
    <text evidence="4">The sequence shown here is derived from an EMBL/GenBank/DDBJ whole genome shotgun (WGS) entry which is preliminary data.</text>
</comment>